<gene>
    <name evidence="4" type="ORF">NQ314_001354</name>
</gene>
<dbReference type="InterPro" id="IPR051342">
    <property type="entry name" value="PDZ_scaffold"/>
</dbReference>
<feature type="compositionally biased region" description="Low complexity" evidence="2">
    <location>
        <begin position="219"/>
        <end position="230"/>
    </location>
</feature>
<feature type="coiled-coil region" evidence="1">
    <location>
        <begin position="1213"/>
        <end position="1240"/>
    </location>
</feature>
<evidence type="ECO:0000313" key="5">
    <source>
        <dbReference type="Proteomes" id="UP001162156"/>
    </source>
</evidence>
<feature type="compositionally biased region" description="Basic and acidic residues" evidence="2">
    <location>
        <begin position="512"/>
        <end position="521"/>
    </location>
</feature>
<dbReference type="SMART" id="SM00228">
    <property type="entry name" value="PDZ"/>
    <property type="match status" value="1"/>
</dbReference>
<dbReference type="PANTHER" id="PTHR19964">
    <property type="entry name" value="MULTIPLE PDZ DOMAIN PROTEIN"/>
    <property type="match status" value="1"/>
</dbReference>
<keyword evidence="5" id="KW-1185">Reference proteome</keyword>
<organism evidence="4 5">
    <name type="scientific">Rhamnusium bicolor</name>
    <dbReference type="NCBI Taxonomy" id="1586634"/>
    <lineage>
        <taxon>Eukaryota</taxon>
        <taxon>Metazoa</taxon>
        <taxon>Ecdysozoa</taxon>
        <taxon>Arthropoda</taxon>
        <taxon>Hexapoda</taxon>
        <taxon>Insecta</taxon>
        <taxon>Pterygota</taxon>
        <taxon>Neoptera</taxon>
        <taxon>Endopterygota</taxon>
        <taxon>Coleoptera</taxon>
        <taxon>Polyphaga</taxon>
        <taxon>Cucujiformia</taxon>
        <taxon>Chrysomeloidea</taxon>
        <taxon>Cerambycidae</taxon>
        <taxon>Lepturinae</taxon>
        <taxon>Rhagiini</taxon>
        <taxon>Rhamnusium</taxon>
    </lineage>
</organism>
<feature type="compositionally biased region" description="Basic and acidic residues" evidence="2">
    <location>
        <begin position="406"/>
        <end position="421"/>
    </location>
</feature>
<protein>
    <recommendedName>
        <fullName evidence="3">PDZ domain-containing protein</fullName>
    </recommendedName>
</protein>
<feature type="compositionally biased region" description="Basic and acidic residues" evidence="2">
    <location>
        <begin position="473"/>
        <end position="486"/>
    </location>
</feature>
<feature type="region of interest" description="Disordered" evidence="2">
    <location>
        <begin position="512"/>
        <end position="547"/>
    </location>
</feature>
<dbReference type="CDD" id="cd00136">
    <property type="entry name" value="PDZ_canonical"/>
    <property type="match status" value="1"/>
</dbReference>
<dbReference type="PANTHER" id="PTHR19964:SF97">
    <property type="entry name" value="PDZ DOMAIN-CONTAINING PROTEIN"/>
    <property type="match status" value="1"/>
</dbReference>
<evidence type="ECO:0000256" key="1">
    <source>
        <dbReference type="SAM" id="Coils"/>
    </source>
</evidence>
<dbReference type="InterPro" id="IPR001478">
    <property type="entry name" value="PDZ"/>
</dbReference>
<evidence type="ECO:0000259" key="3">
    <source>
        <dbReference type="PROSITE" id="PS50106"/>
    </source>
</evidence>
<dbReference type="EMBL" id="JANEYF010000394">
    <property type="protein sequence ID" value="KAJ8970207.1"/>
    <property type="molecule type" value="Genomic_DNA"/>
</dbReference>
<feature type="compositionally biased region" description="Basic and acidic residues" evidence="2">
    <location>
        <begin position="1299"/>
        <end position="1314"/>
    </location>
</feature>
<dbReference type="Gene3D" id="2.30.42.10">
    <property type="match status" value="1"/>
</dbReference>
<comment type="caution">
    <text evidence="4">The sequence shown here is derived from an EMBL/GenBank/DDBJ whole genome shotgun (WGS) entry which is preliminary data.</text>
</comment>
<feature type="region of interest" description="Disordered" evidence="2">
    <location>
        <begin position="473"/>
        <end position="500"/>
    </location>
</feature>
<dbReference type="Proteomes" id="UP001162156">
    <property type="component" value="Unassembled WGS sequence"/>
</dbReference>
<sequence>MGVRTSGNFAVNLASFKVKFLMMIVVPLFSNRYIFFSDTSLLPVSKPLENNKLETSKSKWNQWSPLSALTTKSEKRKTVDDTALEANEVKVIALRSHDFTGLGFNICGNMKDGIYIKDILHRGPAFESGKLNPGDRINSVTISFEHMVYEDALTILSYASPYEVIIEARGGKLIHSTPGQGGQPSHPVYRSSSCTDLYPADKSSKKKLFGEDFTGSLSSNYSSLQKSRSNMTTLERKESKSPGPTQPNYKKVVTKHLSPEQLKTQLEERILADHQHNLKAKDMPQRVEAETQKTENKYQKFGIRVLPLEQQQKSPKSMEQNENNINIEKNLETMQVVGIDEVDETKKQAPQVKKREKKHEGTAEKAENFERRSLNGSGIKRDKDGIPQEIPSHMLNAAVAARKNRRSSDDITSKEEDDLKTPKRKGKAPCPPEETKTKEPITSFDEIELINEVMAAFPFKGSKTNESMENLELEMHSSSEEVKDYNSDSDIETDNQSSVNTIELNSSEITIHHTEEEEKQNRKTASTGDLSKIQRTRKTSNGTLERAQSLDITDTGIPALTKKRKGERIEDIFDMATDDDLFGKVMLSKEPRLSLILDGLSTFQRNRLKKSTEWGNLEDAIQKLNQEDESTTSFEDNMSDKFSFDSKSPEFDALVNKINEIKRESQEIEVPMEVVEAHNTKTEKRVKNQIWPTFEPPEISNNNPHIFATDKGNKIDLEIKRTYHPSSQIEEVDQKTHISDKKPFENEMTITQSSTENRQMKRQQIPVLSGRTYHPSSPTEEFGYKINMPDKIPFENTENRQTKPATRFEISTPEYKEDAQIAFSNIELIPKVPERITARQRVPEELIKPPPIAEQNSETVPEPTERVLKEDWNISVSENIMNTSPPPSLEIVEENIEQELKLTSPSKMEEVYTKPPVHNSTTVLNRSEEVLSKIPLLNSMVKNQKEEALKKPVLSTNSTDETKTVVTYNTRPTQPNLLDVTQNFLYTEQLNCSQDDYSYSVKPYDTNISDDIKVSRHSHGSLERQKDNTVPKSDDAKSEDSLRHVSNVNVTNVANGDSDLHSLELSINEPSELYTTALDSTITTETKNDSKVTISTPDLIKNVTLAEAINTLNNDVTIGSPTTLTVEIPKDLVEVTENKFSTLTESPSVSIAADKSSNSDNSKNSSTLTYITEIQVLTPNNSANTNISEIEIIPNVSTKSNGRNLDSEFENYVKNFESKLERFESNIQDFDNNLDEFIKEEPKSVIINEKVDEKELHKIQEIAEEQLKKLPEMRFTTSSYESTKIPEKRQSQIELLRSNFEKSPLKPNKPDTATKSRIPIATTKTPPTSPERRDSRNLDMENDKAILELMSSSVTSTPYTTSKYQIKPPSKNITVTSIRSNSKIPSGLPTLSGSRPPIAPRKVDSSDGNIVQVSTNGNVESSFKQWVFNPSNVTNVVVTENKQDKC</sequence>
<dbReference type="SUPFAM" id="SSF50156">
    <property type="entry name" value="PDZ domain-like"/>
    <property type="match status" value="1"/>
</dbReference>
<feature type="region of interest" description="Disordered" evidence="2">
    <location>
        <begin position="344"/>
        <end position="443"/>
    </location>
</feature>
<feature type="compositionally biased region" description="Basic and acidic residues" evidence="2">
    <location>
        <begin position="358"/>
        <end position="386"/>
    </location>
</feature>
<evidence type="ECO:0000313" key="4">
    <source>
        <dbReference type="EMBL" id="KAJ8970207.1"/>
    </source>
</evidence>
<feature type="region of interest" description="Disordered" evidence="2">
    <location>
        <begin position="1016"/>
        <end position="1041"/>
    </location>
</feature>
<dbReference type="InterPro" id="IPR036034">
    <property type="entry name" value="PDZ_sf"/>
</dbReference>
<evidence type="ECO:0000256" key="2">
    <source>
        <dbReference type="SAM" id="MobiDB-lite"/>
    </source>
</evidence>
<dbReference type="Pfam" id="PF00595">
    <property type="entry name" value="PDZ"/>
    <property type="match status" value="1"/>
</dbReference>
<keyword evidence="1" id="KW-0175">Coiled coil</keyword>
<dbReference type="PROSITE" id="PS50106">
    <property type="entry name" value="PDZ"/>
    <property type="match status" value="1"/>
</dbReference>
<reference evidence="4" key="1">
    <citation type="journal article" date="2023" name="Insect Mol. Biol.">
        <title>Genome sequencing provides insights into the evolution of gene families encoding plant cell wall-degrading enzymes in longhorned beetles.</title>
        <authorList>
            <person name="Shin N.R."/>
            <person name="Okamura Y."/>
            <person name="Kirsch R."/>
            <person name="Pauchet Y."/>
        </authorList>
    </citation>
    <scope>NUCLEOTIDE SEQUENCE</scope>
    <source>
        <strain evidence="4">RBIC_L_NR</strain>
    </source>
</reference>
<accession>A0AAV8ZVK7</accession>
<feature type="region of interest" description="Disordered" evidence="2">
    <location>
        <begin position="219"/>
        <end position="250"/>
    </location>
</feature>
<proteinExistence type="predicted"/>
<feature type="region of interest" description="Disordered" evidence="2">
    <location>
        <begin position="1297"/>
        <end position="1338"/>
    </location>
</feature>
<name>A0AAV8ZVK7_9CUCU</name>
<feature type="domain" description="PDZ" evidence="3">
    <location>
        <begin position="91"/>
        <end position="156"/>
    </location>
</feature>